<accession>A0A6G1H1R8</accession>
<keyword evidence="2" id="KW-1185">Reference proteome</keyword>
<proteinExistence type="predicted"/>
<dbReference type="Proteomes" id="UP000800041">
    <property type="component" value="Unassembled WGS sequence"/>
</dbReference>
<protein>
    <submittedName>
        <fullName evidence="1">Uncharacterized protein</fullName>
    </submittedName>
</protein>
<evidence type="ECO:0000313" key="1">
    <source>
        <dbReference type="EMBL" id="KAF1986997.1"/>
    </source>
</evidence>
<dbReference type="EMBL" id="ML977154">
    <property type="protein sequence ID" value="KAF1986997.1"/>
    <property type="molecule type" value="Genomic_DNA"/>
</dbReference>
<gene>
    <name evidence="1" type="ORF">K402DRAFT_60887</name>
</gene>
<sequence length="183" mass="20147">MSESTRLRGETSKLRECSQRAVRLSVRVEKWPAREEVRIIEGGGGRGVREAVELWGRDPASCRQMWAGAKTAGRTMTTCGSLKGDEGSLLQNDFSALSQSAKTANIRAMFSLVSCRYDIILIRVSSSISSLALADMLSDSPRWAESRSRLCSARKRPADAGRWTLFPALLPPTHFNNPHPVSP</sequence>
<dbReference type="AlphaFoldDB" id="A0A6G1H1R8"/>
<evidence type="ECO:0000313" key="2">
    <source>
        <dbReference type="Proteomes" id="UP000800041"/>
    </source>
</evidence>
<name>A0A6G1H1R8_9PEZI</name>
<reference evidence="1" key="1">
    <citation type="journal article" date="2020" name="Stud. Mycol.">
        <title>101 Dothideomycetes genomes: a test case for predicting lifestyles and emergence of pathogens.</title>
        <authorList>
            <person name="Haridas S."/>
            <person name="Albert R."/>
            <person name="Binder M."/>
            <person name="Bloem J."/>
            <person name="Labutti K."/>
            <person name="Salamov A."/>
            <person name="Andreopoulos B."/>
            <person name="Baker S."/>
            <person name="Barry K."/>
            <person name="Bills G."/>
            <person name="Bluhm B."/>
            <person name="Cannon C."/>
            <person name="Castanera R."/>
            <person name="Culley D."/>
            <person name="Daum C."/>
            <person name="Ezra D."/>
            <person name="Gonzalez J."/>
            <person name="Henrissat B."/>
            <person name="Kuo A."/>
            <person name="Liang C."/>
            <person name="Lipzen A."/>
            <person name="Lutzoni F."/>
            <person name="Magnuson J."/>
            <person name="Mondo S."/>
            <person name="Nolan M."/>
            <person name="Ohm R."/>
            <person name="Pangilinan J."/>
            <person name="Park H.-J."/>
            <person name="Ramirez L."/>
            <person name="Alfaro M."/>
            <person name="Sun H."/>
            <person name="Tritt A."/>
            <person name="Yoshinaga Y."/>
            <person name="Zwiers L.-H."/>
            <person name="Turgeon B."/>
            <person name="Goodwin S."/>
            <person name="Spatafora J."/>
            <person name="Crous P."/>
            <person name="Grigoriev I."/>
        </authorList>
    </citation>
    <scope>NUCLEOTIDE SEQUENCE</scope>
    <source>
        <strain evidence="1">CBS 113979</strain>
    </source>
</reference>
<organism evidence="1 2">
    <name type="scientific">Aulographum hederae CBS 113979</name>
    <dbReference type="NCBI Taxonomy" id="1176131"/>
    <lineage>
        <taxon>Eukaryota</taxon>
        <taxon>Fungi</taxon>
        <taxon>Dikarya</taxon>
        <taxon>Ascomycota</taxon>
        <taxon>Pezizomycotina</taxon>
        <taxon>Dothideomycetes</taxon>
        <taxon>Pleosporomycetidae</taxon>
        <taxon>Aulographales</taxon>
        <taxon>Aulographaceae</taxon>
    </lineage>
</organism>